<protein>
    <submittedName>
        <fullName evidence="5">Alpha/beta hydrolase</fullName>
    </submittedName>
</protein>
<keyword evidence="6" id="KW-1185">Reference proteome</keyword>
<dbReference type="PANTHER" id="PTHR48081:SF30">
    <property type="entry name" value="ACETYL-HYDROLASE LIPR-RELATED"/>
    <property type="match status" value="1"/>
</dbReference>
<evidence type="ECO:0000256" key="2">
    <source>
        <dbReference type="ARBA" id="ARBA00022801"/>
    </source>
</evidence>
<comment type="similarity">
    <text evidence="1">Belongs to the 'GDXG' lipolytic enzyme family.</text>
</comment>
<dbReference type="Proteomes" id="UP001165381">
    <property type="component" value="Unassembled WGS sequence"/>
</dbReference>
<dbReference type="InterPro" id="IPR002925">
    <property type="entry name" value="Dienelactn_hydro"/>
</dbReference>
<reference evidence="5" key="1">
    <citation type="submission" date="2022-05" db="EMBL/GenBank/DDBJ databases">
        <authorList>
            <person name="Park J.-S."/>
        </authorList>
    </citation>
    <scope>NUCLEOTIDE SEQUENCE</scope>
    <source>
        <strain evidence="5">2012CJ34-3</strain>
    </source>
</reference>
<organism evidence="5 6">
    <name type="scientific">Jejuia spongiicola</name>
    <dbReference type="NCBI Taxonomy" id="2942207"/>
    <lineage>
        <taxon>Bacteria</taxon>
        <taxon>Pseudomonadati</taxon>
        <taxon>Bacteroidota</taxon>
        <taxon>Flavobacteriia</taxon>
        <taxon>Flavobacteriales</taxon>
        <taxon>Flavobacteriaceae</taxon>
        <taxon>Jejuia</taxon>
    </lineage>
</organism>
<comment type="caution">
    <text evidence="5">The sequence shown here is derived from an EMBL/GenBank/DDBJ whole genome shotgun (WGS) entry which is preliminary data.</text>
</comment>
<feature type="domain" description="Dienelactone hydrolase" evidence="3">
    <location>
        <begin position="193"/>
        <end position="273"/>
    </location>
</feature>
<dbReference type="InterPro" id="IPR050300">
    <property type="entry name" value="GDXG_lipolytic_enzyme"/>
</dbReference>
<evidence type="ECO:0000313" key="6">
    <source>
        <dbReference type="Proteomes" id="UP001165381"/>
    </source>
</evidence>
<keyword evidence="2 5" id="KW-0378">Hydrolase</keyword>
<accession>A0ABT0QFV0</accession>
<dbReference type="Pfam" id="PF01738">
    <property type="entry name" value="DLH"/>
    <property type="match status" value="1"/>
</dbReference>
<name>A0ABT0QFV0_9FLAO</name>
<dbReference type="InterPro" id="IPR029058">
    <property type="entry name" value="AB_hydrolase_fold"/>
</dbReference>
<dbReference type="EMBL" id="JAMFLZ010000003">
    <property type="protein sequence ID" value="MCL6294820.1"/>
    <property type="molecule type" value="Genomic_DNA"/>
</dbReference>
<dbReference type="Pfam" id="PF20434">
    <property type="entry name" value="BD-FAE"/>
    <property type="match status" value="1"/>
</dbReference>
<evidence type="ECO:0000313" key="5">
    <source>
        <dbReference type="EMBL" id="MCL6294820.1"/>
    </source>
</evidence>
<dbReference type="PANTHER" id="PTHR48081">
    <property type="entry name" value="AB HYDROLASE SUPERFAMILY PROTEIN C4A8.06C"/>
    <property type="match status" value="1"/>
</dbReference>
<feature type="domain" description="BD-FAE-like" evidence="4">
    <location>
        <begin position="39"/>
        <end position="150"/>
    </location>
</feature>
<dbReference type="Gene3D" id="3.40.50.1820">
    <property type="entry name" value="alpha/beta hydrolase"/>
    <property type="match status" value="1"/>
</dbReference>
<gene>
    <name evidence="5" type="ORF">M3P09_07435</name>
</gene>
<dbReference type="RefSeq" id="WP_249972620.1">
    <property type="nucleotide sequence ID" value="NZ_JAMFLZ010000003.1"/>
</dbReference>
<evidence type="ECO:0000256" key="1">
    <source>
        <dbReference type="ARBA" id="ARBA00010515"/>
    </source>
</evidence>
<sequence length="287" mass="32157">MGNTIKHIITVFLIIINYSNSFSQDLVVYKKIDTTKLYLEVYSPKNVDATKTYPAMVFYFGGGWNGGNRNQFERQASYLSKRGLVCFLVDYRVKNKHNTSPFESLIDAKSAIRFIRKNASAFNIDKNKIVASGGSAGGHLASATALISDYNASTDDLSVSCIPNALVLFNPVIDNGPNGYGYERIGNAYSKFSPLHNIKKNAPPTLFLLGTKDHLVPVETAKLYKSKMEEFGNRCDLMLYKGEAHGFFNYKRSGKNNFDNYRKTLEATDNFLKSLGYLSKEPKIIIE</sequence>
<dbReference type="SUPFAM" id="SSF53474">
    <property type="entry name" value="alpha/beta-Hydrolases"/>
    <property type="match status" value="1"/>
</dbReference>
<evidence type="ECO:0000259" key="4">
    <source>
        <dbReference type="Pfam" id="PF20434"/>
    </source>
</evidence>
<dbReference type="InterPro" id="IPR049492">
    <property type="entry name" value="BD-FAE-like_dom"/>
</dbReference>
<evidence type="ECO:0000259" key="3">
    <source>
        <dbReference type="Pfam" id="PF01738"/>
    </source>
</evidence>
<dbReference type="GO" id="GO:0016787">
    <property type="term" value="F:hydrolase activity"/>
    <property type="evidence" value="ECO:0007669"/>
    <property type="project" value="UniProtKB-KW"/>
</dbReference>
<proteinExistence type="inferred from homology"/>